<dbReference type="OrthoDB" id="5422068at2759"/>
<accession>A0A2K0UUM2</accession>
<dbReference type="AlphaFoldDB" id="A0A2K0UUM2"/>
<proteinExistence type="predicted"/>
<dbReference type="Proteomes" id="UP000236664">
    <property type="component" value="Unassembled WGS sequence"/>
</dbReference>
<dbReference type="EMBL" id="MTQA01000293">
    <property type="protein sequence ID" value="PNP61464.1"/>
    <property type="molecule type" value="Genomic_DNA"/>
</dbReference>
<dbReference type="SUPFAM" id="SSF51316">
    <property type="entry name" value="Mss4-like"/>
    <property type="match status" value="1"/>
</dbReference>
<gene>
    <name evidence="1" type="ORF">FNYG_13751</name>
</gene>
<comment type="caution">
    <text evidence="1">The sequence shown here is derived from an EMBL/GenBank/DDBJ whole genome shotgun (WGS) entry which is preliminary data.</text>
</comment>
<keyword evidence="2" id="KW-1185">Reference proteome</keyword>
<evidence type="ECO:0000313" key="1">
    <source>
        <dbReference type="EMBL" id="PNP61464.1"/>
    </source>
</evidence>
<protein>
    <recommendedName>
        <fullName evidence="3">CENP-V/GFA domain-containing protein</fullName>
    </recommendedName>
</protein>
<dbReference type="Gene3D" id="3.90.1590.10">
    <property type="entry name" value="glutathione-dependent formaldehyde- activating enzyme (gfa)"/>
    <property type="match status" value="1"/>
</dbReference>
<dbReference type="InterPro" id="IPR011057">
    <property type="entry name" value="Mss4-like_sf"/>
</dbReference>
<sequence>MPLPNEPVKVTGGCSCGAVRYRIDVPALEDRPLNPFAPPALGIKLPGAMTCHCNDCRRSTGSFLAVGILDIPAPMLTVSAMSPSSESDIISGRILDVLADGYDAEKADADRPPYIQAMDILRATGETKTWLRFFHSVKCSSDVSRSFCGRCGTQLCYHFKLEPEYCADGKLPDGWRDTFHLYIGTLDREFLEKDWFNPGSEGMFKYGTPLSRCVSATAKGLKDLPKMQEFDGQVTEEELATLKSQ</sequence>
<name>A0A2K0UUM2_GIBNY</name>
<dbReference type="STRING" id="42673.A0A2K0UUM2"/>
<evidence type="ECO:0000313" key="2">
    <source>
        <dbReference type="Proteomes" id="UP000236664"/>
    </source>
</evidence>
<organism evidence="1 2">
    <name type="scientific">Gibberella nygamai</name>
    <name type="common">Bean root rot disease fungus</name>
    <name type="synonym">Fusarium nygamai</name>
    <dbReference type="NCBI Taxonomy" id="42673"/>
    <lineage>
        <taxon>Eukaryota</taxon>
        <taxon>Fungi</taxon>
        <taxon>Dikarya</taxon>
        <taxon>Ascomycota</taxon>
        <taxon>Pezizomycotina</taxon>
        <taxon>Sordariomycetes</taxon>
        <taxon>Hypocreomycetidae</taxon>
        <taxon>Hypocreales</taxon>
        <taxon>Nectriaceae</taxon>
        <taxon>Fusarium</taxon>
        <taxon>Fusarium fujikuroi species complex</taxon>
    </lineage>
</organism>
<reference evidence="1 2" key="1">
    <citation type="submission" date="2017-06" db="EMBL/GenBank/DDBJ databases">
        <title>Genome of Fusarium nygamai isolate CS10214.</title>
        <authorList>
            <person name="Gardiner D.M."/>
            <person name="Obanor F."/>
            <person name="Kazan K."/>
        </authorList>
    </citation>
    <scope>NUCLEOTIDE SEQUENCE [LARGE SCALE GENOMIC DNA]</scope>
    <source>
        <strain evidence="1 2">CS10214</strain>
    </source>
</reference>
<evidence type="ECO:0008006" key="3">
    <source>
        <dbReference type="Google" id="ProtNLM"/>
    </source>
</evidence>